<gene>
    <name evidence="3" type="ORF">FNQ90_18010</name>
</gene>
<evidence type="ECO:0000256" key="2">
    <source>
        <dbReference type="SAM" id="Phobius"/>
    </source>
</evidence>
<organism evidence="3 4">
    <name type="scientific">Streptomyces alkaliphilus</name>
    <dbReference type="NCBI Taxonomy" id="1472722"/>
    <lineage>
        <taxon>Bacteria</taxon>
        <taxon>Bacillati</taxon>
        <taxon>Actinomycetota</taxon>
        <taxon>Actinomycetes</taxon>
        <taxon>Kitasatosporales</taxon>
        <taxon>Streptomycetaceae</taxon>
        <taxon>Streptomyces</taxon>
    </lineage>
</organism>
<feature type="transmembrane region" description="Helical" evidence="2">
    <location>
        <begin position="238"/>
        <end position="262"/>
    </location>
</feature>
<feature type="compositionally biased region" description="Low complexity" evidence="1">
    <location>
        <begin position="379"/>
        <end position="388"/>
    </location>
</feature>
<keyword evidence="2" id="KW-0472">Membrane</keyword>
<evidence type="ECO:0008006" key="5">
    <source>
        <dbReference type="Google" id="ProtNLM"/>
    </source>
</evidence>
<feature type="non-terminal residue" evidence="3">
    <location>
        <position position="403"/>
    </location>
</feature>
<keyword evidence="2" id="KW-1133">Transmembrane helix</keyword>
<comment type="caution">
    <text evidence="3">The sequence shown here is derived from an EMBL/GenBank/DDBJ whole genome shotgun (WGS) entry which is preliminary data.</text>
</comment>
<feature type="transmembrane region" description="Helical" evidence="2">
    <location>
        <begin position="96"/>
        <end position="116"/>
    </location>
</feature>
<dbReference type="RefSeq" id="WP_182607366.1">
    <property type="nucleotide sequence ID" value="NZ_VKHT01000670.1"/>
</dbReference>
<feature type="transmembrane region" description="Helical" evidence="2">
    <location>
        <begin position="268"/>
        <end position="287"/>
    </location>
</feature>
<feature type="transmembrane region" description="Helical" evidence="2">
    <location>
        <begin position="294"/>
        <end position="315"/>
    </location>
</feature>
<name>A0A7W3Y320_9ACTN</name>
<dbReference type="EMBL" id="VKHT01000670">
    <property type="protein sequence ID" value="MBB0245950.1"/>
    <property type="molecule type" value="Genomic_DNA"/>
</dbReference>
<accession>A0A7W3Y320</accession>
<keyword evidence="4" id="KW-1185">Reference proteome</keyword>
<dbReference type="Proteomes" id="UP000538929">
    <property type="component" value="Unassembled WGS sequence"/>
</dbReference>
<proteinExistence type="predicted"/>
<feature type="transmembrane region" description="Helical" evidence="2">
    <location>
        <begin position="335"/>
        <end position="359"/>
    </location>
</feature>
<evidence type="ECO:0000313" key="3">
    <source>
        <dbReference type="EMBL" id="MBB0245950.1"/>
    </source>
</evidence>
<feature type="transmembrane region" description="Helical" evidence="2">
    <location>
        <begin position="152"/>
        <end position="172"/>
    </location>
</feature>
<dbReference type="AlphaFoldDB" id="A0A7W3Y320"/>
<feature type="transmembrane region" description="Helical" evidence="2">
    <location>
        <begin position="122"/>
        <end position="140"/>
    </location>
</feature>
<feature type="region of interest" description="Disordered" evidence="1">
    <location>
        <begin position="370"/>
        <end position="403"/>
    </location>
</feature>
<sequence length="403" mass="40858">MITTPADPVRILMDRHRELCEQAVHPLEIAAVLEARGLTDRGAARYRHRDVFSLAEELYARVPRADAETGPGPLPSVMSPDRGTPVRVRLAALPRAAGPLLPLLVTVATVFAVARVPEPTRPLVLLLACCLVPFAVWVVLRPILPGGAGRAAVLATCCAAIPLVPDVFPGPFAGPLPAPAVGTGGGPDPARAAAGAVLIAWVLAVSPWTLRGFAAGARRTVALSRTLDDFRSATRPRLVAALALPALAAGTPLVATALNPGAVPPPGALLPAATTAFALHVALLVAVHGRPRRAAGALLAAVAVATTWWVVPLVAPHLPQMPFPGASPVPDSPVGALIGALTGAVVAVALLLPAVPAACCRAAVHRSVPVSPARRESGPPAVAPAAPVTRSPGRATGSSPPPA</sequence>
<keyword evidence="2" id="KW-0812">Transmembrane</keyword>
<protein>
    <recommendedName>
        <fullName evidence="5">Integral membrane protein</fullName>
    </recommendedName>
</protein>
<reference evidence="4" key="1">
    <citation type="submission" date="2019-10" db="EMBL/GenBank/DDBJ databases">
        <title>Streptomyces sp. nov., a novel actinobacterium isolated from alkaline environment.</title>
        <authorList>
            <person name="Golinska P."/>
        </authorList>
    </citation>
    <scope>NUCLEOTIDE SEQUENCE [LARGE SCALE GENOMIC DNA]</scope>
    <source>
        <strain evidence="4">DSM 42118</strain>
    </source>
</reference>
<feature type="transmembrane region" description="Helical" evidence="2">
    <location>
        <begin position="192"/>
        <end position="217"/>
    </location>
</feature>
<evidence type="ECO:0000313" key="4">
    <source>
        <dbReference type="Proteomes" id="UP000538929"/>
    </source>
</evidence>
<evidence type="ECO:0000256" key="1">
    <source>
        <dbReference type="SAM" id="MobiDB-lite"/>
    </source>
</evidence>